<name>A0A419PT56_CLOSI</name>
<gene>
    <name evidence="1" type="ORF">CSKR_105029</name>
</gene>
<dbReference type="AlphaFoldDB" id="A0A419PT56"/>
<keyword evidence="2" id="KW-1185">Reference proteome</keyword>
<dbReference type="InParanoid" id="A0A419PT56"/>
<organism evidence="1 2">
    <name type="scientific">Clonorchis sinensis</name>
    <name type="common">Chinese liver fluke</name>
    <dbReference type="NCBI Taxonomy" id="79923"/>
    <lineage>
        <taxon>Eukaryota</taxon>
        <taxon>Metazoa</taxon>
        <taxon>Spiralia</taxon>
        <taxon>Lophotrochozoa</taxon>
        <taxon>Platyhelminthes</taxon>
        <taxon>Trematoda</taxon>
        <taxon>Digenea</taxon>
        <taxon>Opisthorchiida</taxon>
        <taxon>Opisthorchiata</taxon>
        <taxon>Opisthorchiidae</taxon>
        <taxon>Clonorchis</taxon>
    </lineage>
</organism>
<protein>
    <submittedName>
        <fullName evidence="1">Uncharacterized protein</fullName>
    </submittedName>
</protein>
<accession>A0A419PT56</accession>
<comment type="caution">
    <text evidence="1">The sequence shown here is derived from an EMBL/GenBank/DDBJ whole genome shotgun (WGS) entry which is preliminary data.</text>
</comment>
<sequence>MSQISCQLKHEAAWCSTLCCLKHKREIQLGFRQSTALSAQSAELNGIKFSTPNFFVCFTSFIEGDEIAQRLEREFTDRLGQPGSIPALVLPSGGMAVRHRKGVTAEGIIKKINHAQRDSRALTSDSPC</sequence>
<evidence type="ECO:0000313" key="2">
    <source>
        <dbReference type="Proteomes" id="UP000286415"/>
    </source>
</evidence>
<dbReference type="Proteomes" id="UP000286415">
    <property type="component" value="Unassembled WGS sequence"/>
</dbReference>
<dbReference type="EMBL" id="NIRI02000056">
    <property type="protein sequence ID" value="KAG5445017.1"/>
    <property type="molecule type" value="Genomic_DNA"/>
</dbReference>
<reference evidence="1 2" key="2">
    <citation type="journal article" date="2021" name="Genomics">
        <title>High-quality reference genome for Clonorchis sinensis.</title>
        <authorList>
            <person name="Young N.D."/>
            <person name="Stroehlein A.J."/>
            <person name="Kinkar L."/>
            <person name="Wang T."/>
            <person name="Sohn W.M."/>
            <person name="Chang B.C.H."/>
            <person name="Kaur P."/>
            <person name="Weisz D."/>
            <person name="Dudchenko O."/>
            <person name="Aiden E.L."/>
            <person name="Korhonen P.K."/>
            <person name="Gasser R.B."/>
        </authorList>
    </citation>
    <scope>NUCLEOTIDE SEQUENCE [LARGE SCALE GENOMIC DNA]</scope>
    <source>
        <strain evidence="1">Cs-k2</strain>
    </source>
</reference>
<evidence type="ECO:0000313" key="1">
    <source>
        <dbReference type="EMBL" id="KAG5445017.1"/>
    </source>
</evidence>
<reference evidence="1 2" key="1">
    <citation type="journal article" date="2018" name="Biotechnol. Adv.">
        <title>Improved genomic resources and new bioinformatic workflow for the carcinogenic parasite Clonorchis sinensis: Biotechnological implications.</title>
        <authorList>
            <person name="Wang D."/>
            <person name="Korhonen P.K."/>
            <person name="Gasser R.B."/>
            <person name="Young N.D."/>
        </authorList>
    </citation>
    <scope>NUCLEOTIDE SEQUENCE [LARGE SCALE GENOMIC DNA]</scope>
    <source>
        <strain evidence="1">Cs-k2</strain>
    </source>
</reference>
<proteinExistence type="predicted"/>